<feature type="domain" description="GGDEF" evidence="3">
    <location>
        <begin position="229"/>
        <end position="357"/>
    </location>
</feature>
<feature type="coiled-coil region" evidence="1">
    <location>
        <begin position="157"/>
        <end position="184"/>
    </location>
</feature>
<evidence type="ECO:0000259" key="2">
    <source>
        <dbReference type="PROSITE" id="PS50883"/>
    </source>
</evidence>
<organism evidence="4 5">
    <name type="scientific">Aliivibrio fischeri</name>
    <name type="common">Vibrio fischeri</name>
    <dbReference type="NCBI Taxonomy" id="668"/>
    <lineage>
        <taxon>Bacteria</taxon>
        <taxon>Pseudomonadati</taxon>
        <taxon>Pseudomonadota</taxon>
        <taxon>Gammaproteobacteria</taxon>
        <taxon>Vibrionales</taxon>
        <taxon>Vibrionaceae</taxon>
        <taxon>Aliivibrio</taxon>
    </lineage>
</organism>
<dbReference type="SUPFAM" id="SSF55781">
    <property type="entry name" value="GAF domain-like"/>
    <property type="match status" value="1"/>
</dbReference>
<dbReference type="InterPro" id="IPR029016">
    <property type="entry name" value="GAF-like_dom_sf"/>
</dbReference>
<gene>
    <name evidence="4" type="ORF">AFI02nite_33680</name>
</gene>
<dbReference type="SUPFAM" id="SSF141868">
    <property type="entry name" value="EAL domain-like"/>
    <property type="match status" value="1"/>
</dbReference>
<accession>A0A510UL04</accession>
<keyword evidence="1" id="KW-0175">Coiled coil</keyword>
<dbReference type="EMBL" id="BJTZ01000028">
    <property type="protein sequence ID" value="GEK15332.1"/>
    <property type="molecule type" value="Genomic_DNA"/>
</dbReference>
<dbReference type="Gene3D" id="3.30.450.40">
    <property type="match status" value="1"/>
</dbReference>
<evidence type="ECO:0000313" key="4">
    <source>
        <dbReference type="EMBL" id="GEK15332.1"/>
    </source>
</evidence>
<proteinExistence type="predicted"/>
<dbReference type="PANTHER" id="PTHR33121:SF71">
    <property type="entry name" value="OXYGEN SENSOR PROTEIN DOSP"/>
    <property type="match status" value="1"/>
</dbReference>
<dbReference type="CDD" id="cd01948">
    <property type="entry name" value="EAL"/>
    <property type="match status" value="1"/>
</dbReference>
<dbReference type="InterPro" id="IPR029787">
    <property type="entry name" value="Nucleotide_cyclase"/>
</dbReference>
<dbReference type="Gene3D" id="3.30.70.270">
    <property type="match status" value="1"/>
</dbReference>
<reference evidence="4 5" key="1">
    <citation type="submission" date="2019-07" db="EMBL/GenBank/DDBJ databases">
        <title>Whole genome shotgun sequence of Aliivibrio fischeri NBRC 101058.</title>
        <authorList>
            <person name="Hosoyama A."/>
            <person name="Uohara A."/>
            <person name="Ohji S."/>
            <person name="Ichikawa N."/>
        </authorList>
    </citation>
    <scope>NUCLEOTIDE SEQUENCE [LARGE SCALE GENOMIC DNA]</scope>
    <source>
        <strain evidence="4 5">NBRC 101058</strain>
    </source>
</reference>
<sequence>MQKTLTSAIDIPEQMQNDWQNMLDILSNVINVPAALIMRIYDNDIKVFSSSSSTENPYIKGATEKLNQGLYCETVIKERQELTVFNALVDPEWNSNPDLKQNMIAYCGLPLYWPDNTPFGTLCILDKKENHFSPTYQKLMKTYQHSIEAQLNTLYQHADLLNRHKELQAEVARTTQHLNEINIKLSNEIDCRRAAEQKVEYHKNHDVNTGFLNPIAIHRHVDNLIKNETKFVLLHIHFANSRKIQQEYGYQAFDSLLIEYRSKLTKITDTSVTGRLGSSDILLIIQTDKEKLPQLCQHLSEIGQANYTANEQSLHLQTYVGAVHSKEGISRSDLLQFAYDTVVKCQSLGKTFTIADVSLPTQSSLSEHKIERYLLEAVRNHDLFLNYQPKVCPVNKKWIGCEALLRWNHPHLGAIANDVLIQLAERNGLIYELGNFALRNAIQQASEWILHSPNFVMAVNISAVQLKDPHFVTHIKQLLSLYQLPSKNLELEVTESGLISDEPLAITTLSQLNNMGISIALDDFGTGYASFQYLKKYPFSSLKIDKSFIANIEQNEDDQNIVCAMINIAKKLQLKVVVEGVENQNQEAFVVKEGIDLIQGYLYSKPISATDFEEGLFNQSSIGTPYFQFV</sequence>
<dbReference type="Pfam" id="PF00990">
    <property type="entry name" value="GGDEF"/>
    <property type="match status" value="1"/>
</dbReference>
<dbReference type="SMART" id="SM00065">
    <property type="entry name" value="GAF"/>
    <property type="match status" value="1"/>
</dbReference>
<evidence type="ECO:0000259" key="3">
    <source>
        <dbReference type="PROSITE" id="PS50887"/>
    </source>
</evidence>
<dbReference type="InterPro" id="IPR050706">
    <property type="entry name" value="Cyclic-di-GMP_PDE-like"/>
</dbReference>
<dbReference type="PROSITE" id="PS50887">
    <property type="entry name" value="GGDEF"/>
    <property type="match status" value="1"/>
</dbReference>
<dbReference type="RefSeq" id="WP_063648025.1">
    <property type="nucleotide sequence ID" value="NZ_BJTZ01000028.1"/>
</dbReference>
<dbReference type="PROSITE" id="PS50883">
    <property type="entry name" value="EAL"/>
    <property type="match status" value="1"/>
</dbReference>
<dbReference type="SMART" id="SM00267">
    <property type="entry name" value="GGDEF"/>
    <property type="match status" value="1"/>
</dbReference>
<dbReference type="SMART" id="SM00052">
    <property type="entry name" value="EAL"/>
    <property type="match status" value="1"/>
</dbReference>
<dbReference type="InterPro" id="IPR001633">
    <property type="entry name" value="EAL_dom"/>
</dbReference>
<dbReference type="SUPFAM" id="SSF55073">
    <property type="entry name" value="Nucleotide cyclase"/>
    <property type="match status" value="1"/>
</dbReference>
<feature type="domain" description="EAL" evidence="2">
    <location>
        <begin position="367"/>
        <end position="620"/>
    </location>
</feature>
<dbReference type="Proteomes" id="UP000321787">
    <property type="component" value="Unassembled WGS sequence"/>
</dbReference>
<dbReference type="InterPro" id="IPR000160">
    <property type="entry name" value="GGDEF_dom"/>
</dbReference>
<dbReference type="Pfam" id="PF00563">
    <property type="entry name" value="EAL"/>
    <property type="match status" value="1"/>
</dbReference>
<evidence type="ECO:0000256" key="1">
    <source>
        <dbReference type="SAM" id="Coils"/>
    </source>
</evidence>
<dbReference type="PANTHER" id="PTHR33121">
    <property type="entry name" value="CYCLIC DI-GMP PHOSPHODIESTERASE PDEF"/>
    <property type="match status" value="1"/>
</dbReference>
<dbReference type="Gene3D" id="3.20.20.450">
    <property type="entry name" value="EAL domain"/>
    <property type="match status" value="1"/>
</dbReference>
<dbReference type="InterPro" id="IPR003018">
    <property type="entry name" value="GAF"/>
</dbReference>
<dbReference type="GO" id="GO:0071111">
    <property type="term" value="F:cyclic-guanylate-specific phosphodiesterase activity"/>
    <property type="evidence" value="ECO:0007669"/>
    <property type="project" value="InterPro"/>
</dbReference>
<evidence type="ECO:0000313" key="5">
    <source>
        <dbReference type="Proteomes" id="UP000321787"/>
    </source>
</evidence>
<dbReference type="AlphaFoldDB" id="A0A510UL04"/>
<name>A0A510UL04_ALIFS</name>
<dbReference type="InterPro" id="IPR043128">
    <property type="entry name" value="Rev_trsase/Diguanyl_cyclase"/>
</dbReference>
<comment type="caution">
    <text evidence="4">The sequence shown here is derived from an EMBL/GenBank/DDBJ whole genome shotgun (WGS) entry which is preliminary data.</text>
</comment>
<dbReference type="InterPro" id="IPR035919">
    <property type="entry name" value="EAL_sf"/>
</dbReference>
<protein>
    <submittedName>
        <fullName evidence="4">Sensor domain-containing phosphodiesterase</fullName>
    </submittedName>
</protein>